<dbReference type="EMBL" id="JNSL01000011">
    <property type="protein sequence ID" value="KGA21211.1"/>
    <property type="molecule type" value="Genomic_DNA"/>
</dbReference>
<proteinExistence type="predicted"/>
<dbReference type="AlphaFoldDB" id="A0A094R2L1"/>
<sequence length="84" mass="9190">MRKFLVVSTVILVSVIALLGYALFSDSPTNSRPLITPKLSSGRSAMANLNAQSLRRPLITLIQKMATLVFQLLEKCHLAHISAL</sequence>
<evidence type="ECO:0000313" key="1">
    <source>
        <dbReference type="EMBL" id="KGA21211.1"/>
    </source>
</evidence>
<accession>A0A094R2L1</accession>
<gene>
    <name evidence="1" type="ORF">GM51_3140</name>
</gene>
<organism evidence="1">
    <name type="scientific">freshwater metagenome</name>
    <dbReference type="NCBI Taxonomy" id="449393"/>
    <lineage>
        <taxon>unclassified sequences</taxon>
        <taxon>metagenomes</taxon>
        <taxon>ecological metagenomes</taxon>
    </lineage>
</organism>
<name>A0A094R2L1_9ZZZZ</name>
<comment type="caution">
    <text evidence="1">The sequence shown here is derived from an EMBL/GenBank/DDBJ whole genome shotgun (WGS) entry which is preliminary data.</text>
</comment>
<reference evidence="1" key="1">
    <citation type="submission" date="2014-06" db="EMBL/GenBank/DDBJ databases">
        <title>Key roles for freshwater Actinobacteria revealed by deep metagenomic sequencing.</title>
        <authorList>
            <person name="Ghai R."/>
            <person name="Mizuno C.M."/>
            <person name="Picazo A."/>
            <person name="Camacho A."/>
            <person name="Rodriguez-Valera F."/>
        </authorList>
    </citation>
    <scope>NUCLEOTIDE SEQUENCE</scope>
</reference>
<protein>
    <submittedName>
        <fullName evidence="1">Uncharacterized protein</fullName>
    </submittedName>
</protein>